<dbReference type="InterPro" id="IPR016166">
    <property type="entry name" value="FAD-bd_PCMH"/>
</dbReference>
<feature type="domain" description="FAD-binding PCMH-type" evidence="6">
    <location>
        <begin position="73"/>
        <end position="246"/>
    </location>
</feature>
<organism evidence="7 8">
    <name type="scientific">Botryosphaeria dothidea</name>
    <dbReference type="NCBI Taxonomy" id="55169"/>
    <lineage>
        <taxon>Eukaryota</taxon>
        <taxon>Fungi</taxon>
        <taxon>Dikarya</taxon>
        <taxon>Ascomycota</taxon>
        <taxon>Pezizomycotina</taxon>
        <taxon>Dothideomycetes</taxon>
        <taxon>Dothideomycetes incertae sedis</taxon>
        <taxon>Botryosphaeriales</taxon>
        <taxon>Botryosphaeriaceae</taxon>
        <taxon>Botryosphaeria</taxon>
    </lineage>
</organism>
<evidence type="ECO:0000259" key="6">
    <source>
        <dbReference type="PROSITE" id="PS51387"/>
    </source>
</evidence>
<keyword evidence="8" id="KW-1185">Reference proteome</keyword>
<evidence type="ECO:0000256" key="1">
    <source>
        <dbReference type="ARBA" id="ARBA00005466"/>
    </source>
</evidence>
<gene>
    <name evidence="7" type="ORF">GTA08_BOTSDO01581</name>
</gene>
<evidence type="ECO:0000256" key="3">
    <source>
        <dbReference type="ARBA" id="ARBA00022827"/>
    </source>
</evidence>
<accession>A0A8H4NGK6</accession>
<dbReference type="GO" id="GO:0071949">
    <property type="term" value="F:FAD binding"/>
    <property type="evidence" value="ECO:0007669"/>
    <property type="project" value="InterPro"/>
</dbReference>
<reference evidence="7" key="1">
    <citation type="submission" date="2020-04" db="EMBL/GenBank/DDBJ databases">
        <title>Genome Assembly and Annotation of Botryosphaeria dothidea sdau 11-99, a Latent Pathogen of Apple Fruit Ring Rot in China.</title>
        <authorList>
            <person name="Yu C."/>
            <person name="Diao Y."/>
            <person name="Lu Q."/>
            <person name="Zhao J."/>
            <person name="Cui S."/>
            <person name="Peng C."/>
            <person name="He B."/>
            <person name="Liu H."/>
        </authorList>
    </citation>
    <scope>NUCLEOTIDE SEQUENCE [LARGE SCALE GENOMIC DNA]</scope>
    <source>
        <strain evidence="7">Sdau11-99</strain>
    </source>
</reference>
<dbReference type="InterPro" id="IPR036318">
    <property type="entry name" value="FAD-bd_PCMH-like_sf"/>
</dbReference>
<evidence type="ECO:0000256" key="4">
    <source>
        <dbReference type="ARBA" id="ARBA00023002"/>
    </source>
</evidence>
<dbReference type="GO" id="GO:0016491">
    <property type="term" value="F:oxidoreductase activity"/>
    <property type="evidence" value="ECO:0007669"/>
    <property type="project" value="UniProtKB-KW"/>
</dbReference>
<comment type="similarity">
    <text evidence="1">Belongs to the oxygen-dependent FAD-linked oxidoreductase family.</text>
</comment>
<sequence>MYSAFSSLSTLSLRAIFAATALQGVFSLDDGGSLNQMVSEGCHQACTQLSETFAPAFHYPDRDNFTIWDAKQQEVRPACRVEPSSASDVARILSILTDKSCRFAVKGGGHSRHIDDSNSVGGVTIDLDRIHGVEIAADGTRARVGGGATTLQVYSALELRNLSFVGGRVDTVGIGGFTLGGGTSPFSNKYGWALDNVYEYETKVVLANGTIATASEEHNPDLYFALRGGGNNFGIVVTFTVRTFPQGPVLNARTTYNDSQTEEVLDKVYDLFVDPELSSDADMGFDLYYTYLQASDSFTLSGTQRYAKPIANPPVFEAIDEIAALSRSATIDTMANLVANPQPLGTTRHLFGTVSVLPSRVLLSQGIRIFKEEVEAIKTVEGLVPNFISYPLQRNAIREMRQRGGNALGIDQDEPLFIVLISTAWSGVQGDASVTTMTTNTLNRIKSAAEELGVAHPYRYMNYAMASQADEIFAGYGDGNAQRLREIQRAVDPSGVFTSQGLWRGFIKLL</sequence>
<feature type="chain" id="PRO_5034316179" evidence="5">
    <location>
        <begin position="28"/>
        <end position="510"/>
    </location>
</feature>
<dbReference type="Proteomes" id="UP000572817">
    <property type="component" value="Unassembled WGS sequence"/>
</dbReference>
<keyword evidence="4" id="KW-0560">Oxidoreductase</keyword>
<dbReference type="InterPro" id="IPR006094">
    <property type="entry name" value="Oxid_FAD_bind_N"/>
</dbReference>
<keyword evidence="2" id="KW-0285">Flavoprotein</keyword>
<dbReference type="PANTHER" id="PTHR42973:SF34">
    <property type="entry name" value="FAD BINDING DOMAIN PROTEIN (AFU_ORTHOLOGUE AFUA_3G02770)"/>
    <property type="match status" value="1"/>
</dbReference>
<comment type="caution">
    <text evidence="7">The sequence shown here is derived from an EMBL/GenBank/DDBJ whole genome shotgun (WGS) entry which is preliminary data.</text>
</comment>
<dbReference type="Pfam" id="PF01565">
    <property type="entry name" value="FAD_binding_4"/>
    <property type="match status" value="1"/>
</dbReference>
<dbReference type="OrthoDB" id="2151789at2759"/>
<dbReference type="Gene3D" id="3.40.462.20">
    <property type="match status" value="1"/>
</dbReference>
<dbReference type="PANTHER" id="PTHR42973">
    <property type="entry name" value="BINDING OXIDOREDUCTASE, PUTATIVE (AFU_ORTHOLOGUE AFUA_1G17690)-RELATED"/>
    <property type="match status" value="1"/>
</dbReference>
<keyword evidence="3" id="KW-0274">FAD</keyword>
<dbReference type="EMBL" id="WWBZ02000001">
    <property type="protein sequence ID" value="KAF4314142.1"/>
    <property type="molecule type" value="Genomic_DNA"/>
</dbReference>
<dbReference type="InterPro" id="IPR050416">
    <property type="entry name" value="FAD-linked_Oxidoreductase"/>
</dbReference>
<dbReference type="AlphaFoldDB" id="A0A8H4NGK6"/>
<protein>
    <submittedName>
        <fullName evidence="7">FAD binding domain protein</fullName>
    </submittedName>
</protein>
<evidence type="ECO:0000313" key="7">
    <source>
        <dbReference type="EMBL" id="KAF4314142.1"/>
    </source>
</evidence>
<feature type="signal peptide" evidence="5">
    <location>
        <begin position="1"/>
        <end position="27"/>
    </location>
</feature>
<evidence type="ECO:0000256" key="5">
    <source>
        <dbReference type="SAM" id="SignalP"/>
    </source>
</evidence>
<proteinExistence type="inferred from homology"/>
<dbReference type="Gene3D" id="3.30.465.10">
    <property type="match status" value="1"/>
</dbReference>
<name>A0A8H4NGK6_9PEZI</name>
<keyword evidence="5" id="KW-0732">Signal</keyword>
<evidence type="ECO:0000313" key="8">
    <source>
        <dbReference type="Proteomes" id="UP000572817"/>
    </source>
</evidence>
<dbReference type="SUPFAM" id="SSF56176">
    <property type="entry name" value="FAD-binding/transporter-associated domain-like"/>
    <property type="match status" value="1"/>
</dbReference>
<dbReference type="PROSITE" id="PS51387">
    <property type="entry name" value="FAD_PCMH"/>
    <property type="match status" value="1"/>
</dbReference>
<dbReference type="InterPro" id="IPR016169">
    <property type="entry name" value="FAD-bd_PCMH_sub2"/>
</dbReference>
<evidence type="ECO:0000256" key="2">
    <source>
        <dbReference type="ARBA" id="ARBA00022630"/>
    </source>
</evidence>